<dbReference type="PROSITE" id="PS51782">
    <property type="entry name" value="LYSM"/>
    <property type="match status" value="1"/>
</dbReference>
<comment type="caution">
    <text evidence="2">The sequence shown here is derived from an EMBL/GenBank/DDBJ whole genome shotgun (WGS) entry which is preliminary data.</text>
</comment>
<accession>A0A923LWD6</accession>
<gene>
    <name evidence="2" type="ORF">H8S45_14225</name>
</gene>
<organism evidence="2 3">
    <name type="scientific">Agathobaculum faecis</name>
    <dbReference type="NCBI Taxonomy" id="2763013"/>
    <lineage>
        <taxon>Bacteria</taxon>
        <taxon>Bacillati</taxon>
        <taxon>Bacillota</taxon>
        <taxon>Clostridia</taxon>
        <taxon>Eubacteriales</taxon>
        <taxon>Butyricicoccaceae</taxon>
        <taxon>Agathobaculum</taxon>
    </lineage>
</organism>
<keyword evidence="3" id="KW-1185">Reference proteome</keyword>
<sequence>MYQFYMDDILLPVTPGAMTLKVANQNKTVTLINEGEINILKLPGLSKISFNALLPNKEYPFAQYEGGFQNAHYYMDKLELLKTKCLPFQFQMIRTDDRGEMLMDSLDIQVSLESYELEESAEEYGVDVMAKIALLQYKSYGTKTIEFKKTGTTTEARVTEKRDTSTAPKTTSYTVASGDNLWDIARVKLGDGSRMNEIYELNKDTIEAAAKKYGRSSSSNGWWIYPGTVLQLPS</sequence>
<dbReference type="InterPro" id="IPR052196">
    <property type="entry name" value="Bact_Kbp"/>
</dbReference>
<dbReference type="CDD" id="cd00118">
    <property type="entry name" value="LysM"/>
    <property type="match status" value="1"/>
</dbReference>
<protein>
    <submittedName>
        <fullName evidence="2">LysM peptidoglycan-binding domain-containing protein</fullName>
    </submittedName>
</protein>
<proteinExistence type="predicted"/>
<dbReference type="InterPro" id="IPR018392">
    <property type="entry name" value="LysM"/>
</dbReference>
<dbReference type="AlphaFoldDB" id="A0A923LWD6"/>
<dbReference type="EMBL" id="JACOPL010000021">
    <property type="protein sequence ID" value="MBC5726608.1"/>
    <property type="molecule type" value="Genomic_DNA"/>
</dbReference>
<evidence type="ECO:0000313" key="2">
    <source>
        <dbReference type="EMBL" id="MBC5726608.1"/>
    </source>
</evidence>
<dbReference type="InterPro" id="IPR036779">
    <property type="entry name" value="LysM_dom_sf"/>
</dbReference>
<evidence type="ECO:0000259" key="1">
    <source>
        <dbReference type="PROSITE" id="PS51782"/>
    </source>
</evidence>
<dbReference type="PANTHER" id="PTHR34700:SF4">
    <property type="entry name" value="PHAGE-LIKE ELEMENT PBSX PROTEIN XKDP"/>
    <property type="match status" value="1"/>
</dbReference>
<reference evidence="2" key="1">
    <citation type="submission" date="2020-08" db="EMBL/GenBank/DDBJ databases">
        <title>Genome public.</title>
        <authorList>
            <person name="Liu C."/>
            <person name="Sun Q."/>
        </authorList>
    </citation>
    <scope>NUCLEOTIDE SEQUENCE</scope>
    <source>
        <strain evidence="2">NSJ-28</strain>
    </source>
</reference>
<dbReference type="Proteomes" id="UP000606499">
    <property type="component" value="Unassembled WGS sequence"/>
</dbReference>
<dbReference type="PANTHER" id="PTHR34700">
    <property type="entry name" value="POTASSIUM BINDING PROTEIN KBP"/>
    <property type="match status" value="1"/>
</dbReference>
<name>A0A923LWD6_9FIRM</name>
<evidence type="ECO:0000313" key="3">
    <source>
        <dbReference type="Proteomes" id="UP000606499"/>
    </source>
</evidence>
<dbReference type="RefSeq" id="WP_186950295.1">
    <property type="nucleotide sequence ID" value="NZ_JACOPL010000021.1"/>
</dbReference>
<dbReference type="Gene3D" id="3.10.350.10">
    <property type="entry name" value="LysM domain"/>
    <property type="match status" value="1"/>
</dbReference>
<dbReference type="Pfam" id="PF01476">
    <property type="entry name" value="LysM"/>
    <property type="match status" value="1"/>
</dbReference>
<feature type="domain" description="LysM" evidence="1">
    <location>
        <begin position="171"/>
        <end position="232"/>
    </location>
</feature>